<dbReference type="GeneID" id="301106758"/>
<accession>A0A7Y6K7K6</accession>
<dbReference type="Proteomes" id="UP000594380">
    <property type="component" value="Unassembled WGS sequence"/>
</dbReference>
<dbReference type="EMBL" id="JAALDK010000003">
    <property type="protein sequence ID" value="NUY05857.1"/>
    <property type="molecule type" value="Genomic_DNA"/>
</dbReference>
<reference evidence="1 2" key="1">
    <citation type="submission" date="2020-02" db="EMBL/GenBank/DDBJ databases">
        <title>Paraburkholderia simonii sp. nov. and Paraburkholderia youngii sp. nov. Brazilian and Mexican Mimosa-associated rhizobia.</title>
        <authorList>
            <person name="Mavima L."/>
            <person name="Beukes C.W."/>
            <person name="Chan W.Y."/>
            <person name="Palmer M."/>
            <person name="De Meyer S.E."/>
            <person name="James E.K."/>
            <person name="Venter S.N."/>
            <person name="Steenkamp E.T."/>
        </authorList>
    </citation>
    <scope>NUCLEOTIDE SEQUENCE [LARGE SCALE GENOMIC DNA]</scope>
    <source>
        <strain evidence="1 2">JPY169</strain>
    </source>
</reference>
<protein>
    <submittedName>
        <fullName evidence="1">Uncharacterized protein</fullName>
    </submittedName>
</protein>
<proteinExistence type="predicted"/>
<evidence type="ECO:0000313" key="1">
    <source>
        <dbReference type="EMBL" id="NUY05857.1"/>
    </source>
</evidence>
<evidence type="ECO:0000313" key="2">
    <source>
        <dbReference type="Proteomes" id="UP000594380"/>
    </source>
</evidence>
<dbReference type="RefSeq" id="WP_176112331.1">
    <property type="nucleotide sequence ID" value="NZ_JAALDK010000003.1"/>
</dbReference>
<name>A0A7Y6K7K6_9BURK</name>
<comment type="caution">
    <text evidence="1">The sequence shown here is derived from an EMBL/GenBank/DDBJ whole genome shotgun (WGS) entry which is preliminary data.</text>
</comment>
<gene>
    <name evidence="1" type="ORF">G5S42_41290</name>
</gene>
<dbReference type="AlphaFoldDB" id="A0A7Y6K7K6"/>
<organism evidence="1 2">
    <name type="scientific">Paraburkholderia youngii</name>
    <dbReference type="NCBI Taxonomy" id="2782701"/>
    <lineage>
        <taxon>Bacteria</taxon>
        <taxon>Pseudomonadati</taxon>
        <taxon>Pseudomonadota</taxon>
        <taxon>Betaproteobacteria</taxon>
        <taxon>Burkholderiales</taxon>
        <taxon>Burkholderiaceae</taxon>
        <taxon>Paraburkholderia</taxon>
    </lineage>
</organism>
<sequence length="178" mass="19142">MSFKTAIELTKKYYGNYPGPTEETYALAEKVADFFKENAISAAGVIAVAIGSDKYHYLGLSPALQKAVMTQMLDEAGGSALDGHFRLGRGLEAYTGVKFDLSRKVSTDIVGKASFNKGCAEKKIVSNMYLRKVTLKEISVIPFPETIFAESIPAHIVVASADGAYIAPCATCLQIYPG</sequence>